<proteinExistence type="predicted"/>
<dbReference type="EMBL" id="CP132314">
    <property type="protein sequence ID" value="WLS01728.1"/>
    <property type="molecule type" value="Genomic_DNA"/>
</dbReference>
<evidence type="ECO:0000313" key="4">
    <source>
        <dbReference type="EMBL" id="WLS01728.1"/>
    </source>
</evidence>
<sequence length="206" mass="23485">MASNDRWYAVKTRPGTQRQAKPRVGEEADRKGEFIIERNLRDAGFDVFMPSTYREIRHHRTDEYIVKRFPLMVGYSFVNEPRSFYDLAEVDGVSAILGVAGMPLRIASSSVQSIRDAEDREYELMERRRLARIQKEKQMARKLTRSEARELFPKNRRVTVGGHGYLAGMSGFVVDATGRNTIKAVIETLNGLIPVELDIAEFSEAV</sequence>
<gene>
    <name evidence="4" type="ORF">Q9315_09735</name>
</gene>
<dbReference type="Gene3D" id="3.30.70.940">
    <property type="entry name" value="NusG, N-terminal domain"/>
    <property type="match status" value="1"/>
</dbReference>
<dbReference type="InterPro" id="IPR036735">
    <property type="entry name" value="NGN_dom_sf"/>
</dbReference>
<organism evidence="4 5">
    <name type="scientific">Shinella oryzae</name>
    <dbReference type="NCBI Taxonomy" id="2871820"/>
    <lineage>
        <taxon>Bacteria</taxon>
        <taxon>Pseudomonadati</taxon>
        <taxon>Pseudomonadota</taxon>
        <taxon>Alphaproteobacteria</taxon>
        <taxon>Hyphomicrobiales</taxon>
        <taxon>Rhizobiaceae</taxon>
        <taxon>Shinella</taxon>
    </lineage>
</organism>
<dbReference type="Pfam" id="PF02357">
    <property type="entry name" value="NusG"/>
    <property type="match status" value="1"/>
</dbReference>
<keyword evidence="5" id="KW-1185">Reference proteome</keyword>
<reference evidence="4 5" key="1">
    <citation type="submission" date="2023-08" db="EMBL/GenBank/DDBJ databases">
        <title>Pathogen: clinical or host-associated sample.</title>
        <authorList>
            <person name="Hergert J."/>
            <person name="Casey R."/>
            <person name="Wagner J."/>
            <person name="Young E.L."/>
            <person name="Oakeson K.F."/>
        </authorList>
    </citation>
    <scope>NUCLEOTIDE SEQUENCE [LARGE SCALE GENOMIC DNA]</scope>
    <source>
        <strain evidence="4 5">UPHL-collab-2</strain>
    </source>
</reference>
<dbReference type="Proteomes" id="UP001225788">
    <property type="component" value="Chromosome"/>
</dbReference>
<evidence type="ECO:0000259" key="3">
    <source>
        <dbReference type="Pfam" id="PF02357"/>
    </source>
</evidence>
<dbReference type="InterPro" id="IPR006645">
    <property type="entry name" value="NGN-like_dom"/>
</dbReference>
<dbReference type="SUPFAM" id="SSF82679">
    <property type="entry name" value="N-utilization substance G protein NusG, N-terminal domain"/>
    <property type="match status" value="1"/>
</dbReference>
<evidence type="ECO:0000256" key="2">
    <source>
        <dbReference type="SAM" id="MobiDB-lite"/>
    </source>
</evidence>
<feature type="region of interest" description="Disordered" evidence="2">
    <location>
        <begin position="1"/>
        <end position="27"/>
    </location>
</feature>
<name>A0ABY9K1P6_9HYPH</name>
<protein>
    <submittedName>
        <fullName evidence="4">Transcription termination/antitermination NusG family protein</fullName>
    </submittedName>
</protein>
<accession>A0ABY9K1P6</accession>
<feature type="domain" description="NusG-like N-terminal" evidence="3">
    <location>
        <begin position="6"/>
        <end position="115"/>
    </location>
</feature>
<keyword evidence="1" id="KW-0804">Transcription</keyword>
<evidence type="ECO:0000313" key="5">
    <source>
        <dbReference type="Proteomes" id="UP001225788"/>
    </source>
</evidence>
<evidence type="ECO:0000256" key="1">
    <source>
        <dbReference type="ARBA" id="ARBA00023163"/>
    </source>
</evidence>
<dbReference type="RefSeq" id="WP_306156814.1">
    <property type="nucleotide sequence ID" value="NZ_CP132314.1"/>
</dbReference>